<proteinExistence type="predicted"/>
<protein>
    <submittedName>
        <fullName evidence="3">Uncharacterized protein</fullName>
    </submittedName>
</protein>
<evidence type="ECO:0000313" key="3">
    <source>
        <dbReference type="EMBL" id="KAF9521258.1"/>
    </source>
</evidence>
<evidence type="ECO:0000313" key="4">
    <source>
        <dbReference type="Proteomes" id="UP000807306"/>
    </source>
</evidence>
<gene>
    <name evidence="3" type="ORF">CPB83DRAFT_911795</name>
</gene>
<feature type="coiled-coil region" evidence="1">
    <location>
        <begin position="148"/>
        <end position="182"/>
    </location>
</feature>
<dbReference type="AlphaFoldDB" id="A0A9P6E2M0"/>
<feature type="compositionally biased region" description="Pro residues" evidence="2">
    <location>
        <begin position="279"/>
        <end position="300"/>
    </location>
</feature>
<sequence length="415" mass="48125">MMNDANERAGVAAQTRAEELSRSLGIYMHERRLLQEVSIRLQVENNELLATRKTESERQEYLTNAAHAAWVEAECRAQEAARTSGNAIRQKEMLQQKLYVIQESQAKELAGMEDEVKRQVEMRENAFRQQEMLQQKFDNIQEMRAKELAGLEDEVKRQAAMREAAERALAATEIRAAEAYQTAAILVQEKQALETMVTNLYAERDASFQRELDWQFRLMTALRRVEELEVQGRFLEELYHLQNIQLQEYQRVFSQQRKENTSGNDPGEDIPMKDSRSAPTPPPAFPQSPPPSPTPASFEPPPVPTTLRGWFLSYEQRWEALQRNDCRYNLTFAHIPWPVSRFVARLEDLDEEEIKAFLTKKDQIVGIQWRDEVKRWHTDRFARVAARIHPAARNDVLTGFNRCIQIVTLLRAAAK</sequence>
<organism evidence="3 4">
    <name type="scientific">Crepidotus variabilis</name>
    <dbReference type="NCBI Taxonomy" id="179855"/>
    <lineage>
        <taxon>Eukaryota</taxon>
        <taxon>Fungi</taxon>
        <taxon>Dikarya</taxon>
        <taxon>Basidiomycota</taxon>
        <taxon>Agaricomycotina</taxon>
        <taxon>Agaricomycetes</taxon>
        <taxon>Agaricomycetidae</taxon>
        <taxon>Agaricales</taxon>
        <taxon>Agaricineae</taxon>
        <taxon>Crepidotaceae</taxon>
        <taxon>Crepidotus</taxon>
    </lineage>
</organism>
<keyword evidence="4" id="KW-1185">Reference proteome</keyword>
<evidence type="ECO:0000256" key="1">
    <source>
        <dbReference type="SAM" id="Coils"/>
    </source>
</evidence>
<dbReference type="OrthoDB" id="412109at2759"/>
<dbReference type="EMBL" id="MU158194">
    <property type="protein sequence ID" value="KAF9521258.1"/>
    <property type="molecule type" value="Genomic_DNA"/>
</dbReference>
<accession>A0A9P6E2M0</accession>
<reference evidence="3" key="1">
    <citation type="submission" date="2020-11" db="EMBL/GenBank/DDBJ databases">
        <authorList>
            <consortium name="DOE Joint Genome Institute"/>
            <person name="Ahrendt S."/>
            <person name="Riley R."/>
            <person name="Andreopoulos W."/>
            <person name="Labutti K."/>
            <person name="Pangilinan J."/>
            <person name="Ruiz-Duenas F.J."/>
            <person name="Barrasa J.M."/>
            <person name="Sanchez-Garcia M."/>
            <person name="Camarero S."/>
            <person name="Miyauchi S."/>
            <person name="Serrano A."/>
            <person name="Linde D."/>
            <person name="Babiker R."/>
            <person name="Drula E."/>
            <person name="Ayuso-Fernandez I."/>
            <person name="Pacheco R."/>
            <person name="Padilla G."/>
            <person name="Ferreira P."/>
            <person name="Barriuso J."/>
            <person name="Kellner H."/>
            <person name="Castanera R."/>
            <person name="Alfaro M."/>
            <person name="Ramirez L."/>
            <person name="Pisabarro A.G."/>
            <person name="Kuo A."/>
            <person name="Tritt A."/>
            <person name="Lipzen A."/>
            <person name="He G."/>
            <person name="Yan M."/>
            <person name="Ng V."/>
            <person name="Cullen D."/>
            <person name="Martin F."/>
            <person name="Rosso M.-N."/>
            <person name="Henrissat B."/>
            <person name="Hibbett D."/>
            <person name="Martinez A.T."/>
            <person name="Grigoriev I.V."/>
        </authorList>
    </citation>
    <scope>NUCLEOTIDE SEQUENCE</scope>
    <source>
        <strain evidence="3">CBS 506.95</strain>
    </source>
</reference>
<feature type="region of interest" description="Disordered" evidence="2">
    <location>
        <begin position="255"/>
        <end position="300"/>
    </location>
</feature>
<comment type="caution">
    <text evidence="3">The sequence shown here is derived from an EMBL/GenBank/DDBJ whole genome shotgun (WGS) entry which is preliminary data.</text>
</comment>
<keyword evidence="1" id="KW-0175">Coiled coil</keyword>
<dbReference type="Proteomes" id="UP000807306">
    <property type="component" value="Unassembled WGS sequence"/>
</dbReference>
<evidence type="ECO:0000256" key="2">
    <source>
        <dbReference type="SAM" id="MobiDB-lite"/>
    </source>
</evidence>
<name>A0A9P6E2M0_9AGAR</name>